<keyword evidence="2 4" id="KW-0863">Zinc-finger</keyword>
<keyword evidence="7" id="KW-1185">Reference proteome</keyword>
<evidence type="ECO:0000313" key="7">
    <source>
        <dbReference type="Proteomes" id="UP001218188"/>
    </source>
</evidence>
<dbReference type="PROSITE" id="PS01360">
    <property type="entry name" value="ZF_MYND_1"/>
    <property type="match status" value="1"/>
</dbReference>
<accession>A0AAD6X8D2</accession>
<dbReference type="Proteomes" id="UP001218188">
    <property type="component" value="Unassembled WGS sequence"/>
</dbReference>
<dbReference type="GO" id="GO:0008270">
    <property type="term" value="F:zinc ion binding"/>
    <property type="evidence" value="ECO:0007669"/>
    <property type="project" value="UniProtKB-KW"/>
</dbReference>
<evidence type="ECO:0000256" key="4">
    <source>
        <dbReference type="PROSITE-ProRule" id="PRU00134"/>
    </source>
</evidence>
<gene>
    <name evidence="6" type="ORF">C8F04DRAFT_1088300</name>
</gene>
<dbReference type="SUPFAM" id="SSF144232">
    <property type="entry name" value="HIT/MYND zinc finger-like"/>
    <property type="match status" value="1"/>
</dbReference>
<dbReference type="Pfam" id="PF01753">
    <property type="entry name" value="zf-MYND"/>
    <property type="match status" value="1"/>
</dbReference>
<dbReference type="AlphaFoldDB" id="A0AAD6X8D2"/>
<evidence type="ECO:0000259" key="5">
    <source>
        <dbReference type="PROSITE" id="PS50865"/>
    </source>
</evidence>
<evidence type="ECO:0000256" key="3">
    <source>
        <dbReference type="ARBA" id="ARBA00022833"/>
    </source>
</evidence>
<name>A0AAD6X8D2_9AGAR</name>
<reference evidence="6" key="1">
    <citation type="submission" date="2023-03" db="EMBL/GenBank/DDBJ databases">
        <title>Massive genome expansion in bonnet fungi (Mycena s.s.) driven by repeated elements and novel gene families across ecological guilds.</title>
        <authorList>
            <consortium name="Lawrence Berkeley National Laboratory"/>
            <person name="Harder C.B."/>
            <person name="Miyauchi S."/>
            <person name="Viragh M."/>
            <person name="Kuo A."/>
            <person name="Thoen E."/>
            <person name="Andreopoulos B."/>
            <person name="Lu D."/>
            <person name="Skrede I."/>
            <person name="Drula E."/>
            <person name="Henrissat B."/>
            <person name="Morin E."/>
            <person name="Kohler A."/>
            <person name="Barry K."/>
            <person name="LaButti K."/>
            <person name="Morin E."/>
            <person name="Salamov A."/>
            <person name="Lipzen A."/>
            <person name="Mereny Z."/>
            <person name="Hegedus B."/>
            <person name="Baldrian P."/>
            <person name="Stursova M."/>
            <person name="Weitz H."/>
            <person name="Taylor A."/>
            <person name="Grigoriev I.V."/>
            <person name="Nagy L.G."/>
            <person name="Martin F."/>
            <person name="Kauserud H."/>
        </authorList>
    </citation>
    <scope>NUCLEOTIDE SEQUENCE</scope>
    <source>
        <strain evidence="6">CBHHK200</strain>
    </source>
</reference>
<sequence length="327" mass="36052">MSTNPNTSPLDLYSISLLLNYERASTEPRFRHAKLRQVVAASTPFSTPIADVVLTPEWIASTGEKDGFIFEIDTSASGPDLTSNMLPSPVPATLNRLTPKQLETIFWQARDHDGCYKSVTLLQHFFDLYPGDVPLRVRTSAGKDFITPASTRVILELELIRPKRMTIAYVVGRQMHITGSEDTMMHAVAGFAAPDEANVSTILDLASLQFGDAGRGLGGRSTFALEPLDAFYDRVEAVARSADTDNSKISSRIGPCPDDAWLKRVAKRAKERWEARDKAAWCGHCGGPGDALKKCSLCREESYCDAAHQTAAWPFHKRFCSGNKNKK</sequence>
<dbReference type="Gene3D" id="6.10.140.2220">
    <property type="match status" value="1"/>
</dbReference>
<organism evidence="6 7">
    <name type="scientific">Mycena alexandri</name>
    <dbReference type="NCBI Taxonomy" id="1745969"/>
    <lineage>
        <taxon>Eukaryota</taxon>
        <taxon>Fungi</taxon>
        <taxon>Dikarya</taxon>
        <taxon>Basidiomycota</taxon>
        <taxon>Agaricomycotina</taxon>
        <taxon>Agaricomycetes</taxon>
        <taxon>Agaricomycetidae</taxon>
        <taxon>Agaricales</taxon>
        <taxon>Marasmiineae</taxon>
        <taxon>Mycenaceae</taxon>
        <taxon>Mycena</taxon>
    </lineage>
</organism>
<dbReference type="PROSITE" id="PS50865">
    <property type="entry name" value="ZF_MYND_2"/>
    <property type="match status" value="1"/>
</dbReference>
<evidence type="ECO:0000256" key="2">
    <source>
        <dbReference type="ARBA" id="ARBA00022771"/>
    </source>
</evidence>
<comment type="caution">
    <text evidence="6">The sequence shown here is derived from an EMBL/GenBank/DDBJ whole genome shotgun (WGS) entry which is preliminary data.</text>
</comment>
<proteinExistence type="predicted"/>
<dbReference type="InterPro" id="IPR002893">
    <property type="entry name" value="Znf_MYND"/>
</dbReference>
<keyword evidence="1" id="KW-0479">Metal-binding</keyword>
<evidence type="ECO:0000256" key="1">
    <source>
        <dbReference type="ARBA" id="ARBA00022723"/>
    </source>
</evidence>
<keyword evidence="3" id="KW-0862">Zinc</keyword>
<feature type="domain" description="MYND-type" evidence="5">
    <location>
        <begin position="282"/>
        <end position="320"/>
    </location>
</feature>
<dbReference type="EMBL" id="JARJCM010000030">
    <property type="protein sequence ID" value="KAJ7038676.1"/>
    <property type="molecule type" value="Genomic_DNA"/>
</dbReference>
<evidence type="ECO:0000313" key="6">
    <source>
        <dbReference type="EMBL" id="KAJ7038676.1"/>
    </source>
</evidence>
<protein>
    <recommendedName>
        <fullName evidence="5">MYND-type domain-containing protein</fullName>
    </recommendedName>
</protein>